<evidence type="ECO:0000256" key="7">
    <source>
        <dbReference type="HAMAP-Rule" id="MF_00639"/>
    </source>
</evidence>
<dbReference type="InterPro" id="IPR005762">
    <property type="entry name" value="MurD"/>
</dbReference>
<evidence type="ECO:0000256" key="2">
    <source>
        <dbReference type="ARBA" id="ARBA00004752"/>
    </source>
</evidence>
<keyword evidence="7 8" id="KW-0133">Cell shape</keyword>
<evidence type="ECO:0000256" key="3">
    <source>
        <dbReference type="ARBA" id="ARBA00022490"/>
    </source>
</evidence>
<evidence type="ECO:0000256" key="6">
    <source>
        <dbReference type="ARBA" id="ARBA00022840"/>
    </source>
</evidence>
<evidence type="ECO:0000256" key="8">
    <source>
        <dbReference type="RuleBase" id="RU003664"/>
    </source>
</evidence>
<feature type="domain" description="Mur ligase central" evidence="10">
    <location>
        <begin position="136"/>
        <end position="328"/>
    </location>
</feature>
<dbReference type="SUPFAM" id="SSF51984">
    <property type="entry name" value="MurCD N-terminal domain"/>
    <property type="match status" value="1"/>
</dbReference>
<dbReference type="GO" id="GO:0051301">
    <property type="term" value="P:cell division"/>
    <property type="evidence" value="ECO:0007669"/>
    <property type="project" value="UniProtKB-KW"/>
</dbReference>
<dbReference type="GO" id="GO:0009252">
    <property type="term" value="P:peptidoglycan biosynthetic process"/>
    <property type="evidence" value="ECO:0007669"/>
    <property type="project" value="UniProtKB-UniRule"/>
</dbReference>
<dbReference type="InterPro" id="IPR036565">
    <property type="entry name" value="Mur-like_cat_sf"/>
</dbReference>
<evidence type="ECO:0000256" key="1">
    <source>
        <dbReference type="ARBA" id="ARBA00004496"/>
    </source>
</evidence>
<keyword evidence="6 7" id="KW-0067">ATP-binding</keyword>
<comment type="function">
    <text evidence="7 8">Cell wall formation. Catalyzes the addition of glutamate to the nucleotide precursor UDP-N-acetylmuramoyl-L-alanine (UMA).</text>
</comment>
<dbReference type="GO" id="GO:0071555">
    <property type="term" value="P:cell wall organization"/>
    <property type="evidence" value="ECO:0007669"/>
    <property type="project" value="UniProtKB-KW"/>
</dbReference>
<dbReference type="GO" id="GO:0008360">
    <property type="term" value="P:regulation of cell shape"/>
    <property type="evidence" value="ECO:0007669"/>
    <property type="project" value="UniProtKB-KW"/>
</dbReference>
<dbReference type="GO" id="GO:0005524">
    <property type="term" value="F:ATP binding"/>
    <property type="evidence" value="ECO:0007669"/>
    <property type="project" value="UniProtKB-UniRule"/>
</dbReference>
<name>A0A9Q2ZRF0_9MICO</name>
<keyword evidence="7 8" id="KW-0573">Peptidoglycan synthesis</keyword>
<dbReference type="Pfam" id="PF02875">
    <property type="entry name" value="Mur_ligase_C"/>
    <property type="match status" value="1"/>
</dbReference>
<keyword evidence="5 7" id="KW-0547">Nucleotide-binding</keyword>
<keyword evidence="3 7" id="KW-0963">Cytoplasm</keyword>
<dbReference type="GO" id="GO:0008764">
    <property type="term" value="F:UDP-N-acetylmuramoylalanine-D-glutamate ligase activity"/>
    <property type="evidence" value="ECO:0007669"/>
    <property type="project" value="UniProtKB-UniRule"/>
</dbReference>
<dbReference type="RefSeq" id="WP_082046810.1">
    <property type="nucleotide sequence ID" value="NZ_JAHEWX010000011.1"/>
</dbReference>
<dbReference type="EMBL" id="JAHEWX010000011">
    <property type="protein sequence ID" value="MBT1542124.1"/>
    <property type="molecule type" value="Genomic_DNA"/>
</dbReference>
<organism evidence="11 12">
    <name type="scientific">Curtobacterium flaccumfaciens pv. flaccumfaciens</name>
    <dbReference type="NCBI Taxonomy" id="138532"/>
    <lineage>
        <taxon>Bacteria</taxon>
        <taxon>Bacillati</taxon>
        <taxon>Actinomycetota</taxon>
        <taxon>Actinomycetes</taxon>
        <taxon>Micrococcales</taxon>
        <taxon>Microbacteriaceae</taxon>
        <taxon>Curtobacterium</taxon>
    </lineage>
</organism>
<accession>A0A9Q2ZRF0</accession>
<comment type="subcellular location">
    <subcellularLocation>
        <location evidence="1 7 8">Cytoplasm</location>
    </subcellularLocation>
</comment>
<reference evidence="11" key="1">
    <citation type="submission" date="2021-05" db="EMBL/GenBank/DDBJ databases">
        <title>Whole genome sequence of Curtobacterium flaccumfaciens pv. flaccumfaciens strain CFBP 3417.</title>
        <authorList>
            <person name="Osdaghi E."/>
            <person name="Taghouti G."/>
            <person name="Portier P."/>
            <person name="Fazliarab A."/>
            <person name="Taghavi S.M."/>
            <person name="Briand M."/>
            <person name="Le-Saux M."/>
            <person name="Jacques M.-A."/>
        </authorList>
    </citation>
    <scope>NUCLEOTIDE SEQUENCE</scope>
    <source>
        <strain evidence="11">CFBP 3417</strain>
    </source>
</reference>
<keyword evidence="7 8" id="KW-0961">Cell wall biogenesis/degradation</keyword>
<dbReference type="EC" id="6.3.2.9" evidence="7 8"/>
<evidence type="ECO:0000256" key="4">
    <source>
        <dbReference type="ARBA" id="ARBA00022598"/>
    </source>
</evidence>
<dbReference type="Gene3D" id="3.40.50.720">
    <property type="entry name" value="NAD(P)-binding Rossmann-like Domain"/>
    <property type="match status" value="1"/>
</dbReference>
<dbReference type="AlphaFoldDB" id="A0A9Q2ZRF0"/>
<dbReference type="InterPro" id="IPR013221">
    <property type="entry name" value="Mur_ligase_cen"/>
</dbReference>
<dbReference type="Pfam" id="PF21799">
    <property type="entry name" value="MurD-like_N"/>
    <property type="match status" value="1"/>
</dbReference>
<keyword evidence="7 8" id="KW-0131">Cell cycle</keyword>
<dbReference type="HAMAP" id="MF_00639">
    <property type="entry name" value="MurD"/>
    <property type="match status" value="1"/>
</dbReference>
<proteinExistence type="inferred from homology"/>
<dbReference type="Gene3D" id="3.40.1190.10">
    <property type="entry name" value="Mur-like, catalytic domain"/>
    <property type="match status" value="1"/>
</dbReference>
<dbReference type="GO" id="GO:0005737">
    <property type="term" value="C:cytoplasm"/>
    <property type="evidence" value="ECO:0007669"/>
    <property type="project" value="UniProtKB-SubCell"/>
</dbReference>
<evidence type="ECO:0000259" key="10">
    <source>
        <dbReference type="Pfam" id="PF08245"/>
    </source>
</evidence>
<dbReference type="Gene3D" id="3.90.190.20">
    <property type="entry name" value="Mur ligase, C-terminal domain"/>
    <property type="match status" value="1"/>
</dbReference>
<dbReference type="Pfam" id="PF08245">
    <property type="entry name" value="Mur_ligase_M"/>
    <property type="match status" value="1"/>
</dbReference>
<feature type="domain" description="Mur ligase C-terminal" evidence="9">
    <location>
        <begin position="351"/>
        <end position="470"/>
    </location>
</feature>
<dbReference type="InterPro" id="IPR004101">
    <property type="entry name" value="Mur_ligase_C"/>
</dbReference>
<evidence type="ECO:0000313" key="12">
    <source>
        <dbReference type="Proteomes" id="UP000709437"/>
    </source>
</evidence>
<comment type="caution">
    <text evidence="11">The sequence shown here is derived from an EMBL/GenBank/DDBJ whole genome shotgun (WGS) entry which is preliminary data.</text>
</comment>
<keyword evidence="7 8" id="KW-0132">Cell division</keyword>
<comment type="catalytic activity">
    <reaction evidence="7 8">
        <text>UDP-N-acetyl-alpha-D-muramoyl-L-alanine + D-glutamate + ATP = UDP-N-acetyl-alpha-D-muramoyl-L-alanyl-D-glutamate + ADP + phosphate + H(+)</text>
        <dbReference type="Rhea" id="RHEA:16429"/>
        <dbReference type="ChEBI" id="CHEBI:15378"/>
        <dbReference type="ChEBI" id="CHEBI:29986"/>
        <dbReference type="ChEBI" id="CHEBI:30616"/>
        <dbReference type="ChEBI" id="CHEBI:43474"/>
        <dbReference type="ChEBI" id="CHEBI:83898"/>
        <dbReference type="ChEBI" id="CHEBI:83900"/>
        <dbReference type="ChEBI" id="CHEBI:456216"/>
        <dbReference type="EC" id="6.3.2.9"/>
    </reaction>
</comment>
<dbReference type="PANTHER" id="PTHR43692:SF1">
    <property type="entry name" value="UDP-N-ACETYLMURAMOYLALANINE--D-GLUTAMATE LIGASE"/>
    <property type="match status" value="1"/>
</dbReference>
<evidence type="ECO:0000256" key="5">
    <source>
        <dbReference type="ARBA" id="ARBA00022741"/>
    </source>
</evidence>
<dbReference type="SUPFAM" id="SSF53623">
    <property type="entry name" value="MurD-like peptide ligases, catalytic domain"/>
    <property type="match status" value="1"/>
</dbReference>
<comment type="similarity">
    <text evidence="7">Belongs to the MurCDEF family.</text>
</comment>
<comment type="pathway">
    <text evidence="2 7 8">Cell wall biogenesis; peptidoglycan biosynthesis.</text>
</comment>
<dbReference type="Proteomes" id="UP000709437">
    <property type="component" value="Unassembled WGS sequence"/>
</dbReference>
<evidence type="ECO:0000313" key="11">
    <source>
        <dbReference type="EMBL" id="MBT1542124.1"/>
    </source>
</evidence>
<dbReference type="InterPro" id="IPR036615">
    <property type="entry name" value="Mur_ligase_C_dom_sf"/>
</dbReference>
<dbReference type="NCBIfam" id="TIGR01087">
    <property type="entry name" value="murD"/>
    <property type="match status" value="1"/>
</dbReference>
<dbReference type="SUPFAM" id="SSF53244">
    <property type="entry name" value="MurD-like peptide ligases, peptide-binding domain"/>
    <property type="match status" value="1"/>
</dbReference>
<protein>
    <recommendedName>
        <fullName evidence="7 8">UDP-N-acetylmuramoylalanine--D-glutamate ligase</fullName>
        <ecNumber evidence="7 8">6.3.2.9</ecNumber>
    </recommendedName>
    <alternativeName>
        <fullName evidence="7">D-glutamic acid-adding enzyme</fullName>
    </alternativeName>
    <alternativeName>
        <fullName evidence="7">UDP-N-acetylmuramoyl-L-alanyl-D-glutamate synthetase</fullName>
    </alternativeName>
</protein>
<keyword evidence="4 7" id="KW-0436">Ligase</keyword>
<dbReference type="PANTHER" id="PTHR43692">
    <property type="entry name" value="UDP-N-ACETYLMURAMOYLALANINE--D-GLUTAMATE LIGASE"/>
    <property type="match status" value="1"/>
</dbReference>
<sequence>MSSSSRLESLDSWHAEGWKGLNVAVLGLGATGFSVADTLVELGSEVTVYSSDAPADSVELLDVIGARFLQTPLDTVPDALVAQAPDVVVVSPGLPPHNATVQWSVANSTVWGDIELAWRVRDKVVRGPVAAPWITITGTNGKTTTTQLTTAMYEAGGLRAVACGNIGVPVLDVVRDPVGYDVLVVELSSHQLHYMATSGDGAVVPLASACLNIADDHLEWHGSAEAYRAAKAKVYERTVMACVYNTSDEVTRQMVQEADVVEGCRAVGFTPGVPAPGDVGIVEDVLCDRAFNEDRRNSALELSTVADLEAAGLASPHMTMNVLAAAALARAGTVQPSAIQTAVRAFRADHHRTELVAESEGIAWVDDSKATNPHAATASLASFDTVVWIVGGLFKGVDIDGLVERFGPDVRAVVVIGTDRAPVLEAFARHASAVPVLQVETTDTDQVMREAVRHAASVARPGDTVLLAPAAASFDQFGSYADRGQRFAAAVNEHLGGEVDGDDTDGSSEQP</sequence>
<gene>
    <name evidence="7" type="primary">murD</name>
    <name evidence="11" type="ORF">KK103_10155</name>
</gene>
<evidence type="ECO:0000259" key="9">
    <source>
        <dbReference type="Pfam" id="PF02875"/>
    </source>
</evidence>
<feature type="binding site" evidence="7">
    <location>
        <begin position="138"/>
        <end position="144"/>
    </location>
    <ligand>
        <name>ATP</name>
        <dbReference type="ChEBI" id="CHEBI:30616"/>
    </ligand>
</feature>